<dbReference type="InterPro" id="IPR011059">
    <property type="entry name" value="Metal-dep_hydrolase_composite"/>
</dbReference>
<evidence type="ECO:0000313" key="2">
    <source>
        <dbReference type="EMBL" id="BCD87968.1"/>
    </source>
</evidence>
<dbReference type="SUPFAM" id="SSF51556">
    <property type="entry name" value="Metallo-dependent hydrolases"/>
    <property type="match status" value="1"/>
</dbReference>
<proteinExistence type="predicted"/>
<dbReference type="Gene3D" id="2.30.40.10">
    <property type="entry name" value="Urease, subunit C, domain 1"/>
    <property type="match status" value="1"/>
</dbReference>
<dbReference type="EMBL" id="AP023081">
    <property type="protein sequence ID" value="BCD87968.1"/>
    <property type="molecule type" value="Genomic_DNA"/>
</dbReference>
<gene>
    <name evidence="2" type="ORF">PSm6_43750</name>
</gene>
<organism evidence="2 3">
    <name type="scientific">Pseudomonas solani</name>
    <dbReference type="NCBI Taxonomy" id="2731552"/>
    <lineage>
        <taxon>Bacteria</taxon>
        <taxon>Pseudomonadati</taxon>
        <taxon>Pseudomonadota</taxon>
        <taxon>Gammaproteobacteria</taxon>
        <taxon>Pseudomonadales</taxon>
        <taxon>Pseudomonadaceae</taxon>
        <taxon>Pseudomonas</taxon>
    </lineage>
</organism>
<protein>
    <recommendedName>
        <fullName evidence="1">Amidohydrolase 3 domain-containing protein</fullName>
    </recommendedName>
</protein>
<feature type="domain" description="Amidohydrolase 3" evidence="1">
    <location>
        <begin position="4"/>
        <end position="80"/>
    </location>
</feature>
<sequence length="103" mass="11248">MLGHYAQDIGLFSIEEALRKMTSLPANRFGLHERGVVARGYWADLVLFDALTLSDVASYTDPQRPATGIHAVWVNGTLAYCPGEACPDRAGRFLARDTPSPVN</sequence>
<dbReference type="InterPro" id="IPR032466">
    <property type="entry name" value="Metal_Hydrolase"/>
</dbReference>
<dbReference type="SUPFAM" id="SSF51338">
    <property type="entry name" value="Composite domain of metallo-dependent hydrolases"/>
    <property type="match status" value="1"/>
</dbReference>
<dbReference type="InterPro" id="IPR013108">
    <property type="entry name" value="Amidohydro_3"/>
</dbReference>
<dbReference type="Pfam" id="PF07969">
    <property type="entry name" value="Amidohydro_3"/>
    <property type="match status" value="1"/>
</dbReference>
<dbReference type="Proteomes" id="UP001064896">
    <property type="component" value="Chromosome"/>
</dbReference>
<keyword evidence="3" id="KW-1185">Reference proteome</keyword>
<evidence type="ECO:0000259" key="1">
    <source>
        <dbReference type="Pfam" id="PF07969"/>
    </source>
</evidence>
<reference evidence="2" key="1">
    <citation type="submission" date="2020-05" db="EMBL/GenBank/DDBJ databases">
        <title>Complete genome sequence of Pseudomonas sp. Sm006.</title>
        <authorList>
            <person name="Takeuchi K."/>
            <person name="Someya N."/>
        </authorList>
    </citation>
    <scope>NUCLEOTIDE SEQUENCE</scope>
    <source>
        <strain evidence="2">Sm006</strain>
    </source>
</reference>
<accession>A0ABM7LE98</accession>
<dbReference type="Gene3D" id="3.20.20.140">
    <property type="entry name" value="Metal-dependent hydrolases"/>
    <property type="match status" value="1"/>
</dbReference>
<evidence type="ECO:0000313" key="3">
    <source>
        <dbReference type="Proteomes" id="UP001064896"/>
    </source>
</evidence>
<name>A0ABM7LE98_9PSED</name>